<dbReference type="Proteomes" id="UP001283361">
    <property type="component" value="Unassembled WGS sequence"/>
</dbReference>
<comment type="caution">
    <text evidence="1">The sequence shown here is derived from an EMBL/GenBank/DDBJ whole genome shotgun (WGS) entry which is preliminary data.</text>
</comment>
<gene>
    <name evidence="1" type="ORF">RRG08_050582</name>
</gene>
<accession>A0AAE1DBL1</accession>
<evidence type="ECO:0000313" key="2">
    <source>
        <dbReference type="Proteomes" id="UP001283361"/>
    </source>
</evidence>
<sequence>MHPDSPVNWSRCCEWSVSEITVSSALSIVHHGCSVCLKPGLTVTLVPERPPLIWFDDLSSEVSHLAPGTASLC</sequence>
<evidence type="ECO:0000313" key="1">
    <source>
        <dbReference type="EMBL" id="KAK3763935.1"/>
    </source>
</evidence>
<keyword evidence="2" id="KW-1185">Reference proteome</keyword>
<reference evidence="1" key="1">
    <citation type="journal article" date="2023" name="G3 (Bethesda)">
        <title>A reference genome for the long-term kleptoplast-retaining sea slug Elysia crispata morphotype clarki.</title>
        <authorList>
            <person name="Eastman K.E."/>
            <person name="Pendleton A.L."/>
            <person name="Shaikh M.A."/>
            <person name="Suttiyut T."/>
            <person name="Ogas R."/>
            <person name="Tomko P."/>
            <person name="Gavelis G."/>
            <person name="Widhalm J.R."/>
            <person name="Wisecaver J.H."/>
        </authorList>
    </citation>
    <scope>NUCLEOTIDE SEQUENCE</scope>
    <source>
        <strain evidence="1">ECLA1</strain>
    </source>
</reference>
<name>A0AAE1DBL1_9GAST</name>
<proteinExistence type="predicted"/>
<dbReference type="AlphaFoldDB" id="A0AAE1DBL1"/>
<protein>
    <submittedName>
        <fullName evidence="1">Uncharacterized protein</fullName>
    </submittedName>
</protein>
<dbReference type="EMBL" id="JAWDGP010004484">
    <property type="protein sequence ID" value="KAK3763935.1"/>
    <property type="molecule type" value="Genomic_DNA"/>
</dbReference>
<organism evidence="1 2">
    <name type="scientific">Elysia crispata</name>
    <name type="common">lettuce slug</name>
    <dbReference type="NCBI Taxonomy" id="231223"/>
    <lineage>
        <taxon>Eukaryota</taxon>
        <taxon>Metazoa</taxon>
        <taxon>Spiralia</taxon>
        <taxon>Lophotrochozoa</taxon>
        <taxon>Mollusca</taxon>
        <taxon>Gastropoda</taxon>
        <taxon>Heterobranchia</taxon>
        <taxon>Euthyneura</taxon>
        <taxon>Panpulmonata</taxon>
        <taxon>Sacoglossa</taxon>
        <taxon>Placobranchoidea</taxon>
        <taxon>Plakobranchidae</taxon>
        <taxon>Elysia</taxon>
    </lineage>
</organism>